<accession>A0A1H6KF47</accession>
<dbReference type="SUPFAM" id="SSF143120">
    <property type="entry name" value="YefM-like"/>
    <property type="match status" value="1"/>
</dbReference>
<dbReference type="AlphaFoldDB" id="A0A1H6KF47"/>
<dbReference type="InterPro" id="IPR006442">
    <property type="entry name" value="Antitoxin_Phd/YefM"/>
</dbReference>
<dbReference type="Pfam" id="PF02604">
    <property type="entry name" value="PhdYeFM_antitox"/>
    <property type="match status" value="1"/>
</dbReference>
<name>A0A1H6KF47_9GAMM</name>
<dbReference type="EMBL" id="CDSC02000133">
    <property type="protein sequence ID" value="SEH71870.1"/>
    <property type="molecule type" value="Genomic_DNA"/>
</dbReference>
<evidence type="ECO:0000313" key="3">
    <source>
        <dbReference type="EMBL" id="SEH71870.1"/>
    </source>
</evidence>
<dbReference type="OrthoDB" id="48142at2"/>
<gene>
    <name evidence="3" type="ORF">BAZSYMA_ACONTIG00211_12</name>
</gene>
<dbReference type="RefSeq" id="WP_090715326.1">
    <property type="nucleotide sequence ID" value="NZ_CAESAP020000114.1"/>
</dbReference>
<comment type="function">
    <text evidence="2">Antitoxin component of a type II toxin-antitoxin (TA) system.</text>
</comment>
<reference evidence="4" key="1">
    <citation type="submission" date="2016-06" db="EMBL/GenBank/DDBJ databases">
        <authorList>
            <person name="Petersen J."/>
            <person name="Sayavedra L."/>
        </authorList>
    </citation>
    <scope>NUCLEOTIDE SEQUENCE [LARGE SCALE GENOMIC DNA]</scope>
    <source>
        <strain evidence="4">BazSymA</strain>
    </source>
</reference>
<evidence type="ECO:0000313" key="4">
    <source>
        <dbReference type="Proteomes" id="UP000198988"/>
    </source>
</evidence>
<proteinExistence type="inferred from homology"/>
<organism evidence="3 4">
    <name type="scientific">Bathymodiolus azoricus thioautotrophic gill symbiont</name>
    <dbReference type="NCBI Taxonomy" id="235205"/>
    <lineage>
        <taxon>Bacteria</taxon>
        <taxon>Pseudomonadati</taxon>
        <taxon>Pseudomonadota</taxon>
        <taxon>Gammaproteobacteria</taxon>
        <taxon>sulfur-oxidizing symbionts</taxon>
    </lineage>
</organism>
<dbReference type="Proteomes" id="UP000198988">
    <property type="component" value="Unassembled WGS sequence"/>
</dbReference>
<evidence type="ECO:0000256" key="2">
    <source>
        <dbReference type="RuleBase" id="RU362080"/>
    </source>
</evidence>
<protein>
    <recommendedName>
        <fullName evidence="2">Antitoxin</fullName>
    </recommendedName>
</protein>
<sequence>MQKTSSSHLKQNISILQNALRSDLLITKQNKPFVVVMDYQKYQALNNAGKIANAETMQAIQNLEQGKDVITYNNAQEMFDDLDL</sequence>
<dbReference type="InterPro" id="IPR036165">
    <property type="entry name" value="YefM-like_sf"/>
</dbReference>
<evidence type="ECO:0000256" key="1">
    <source>
        <dbReference type="ARBA" id="ARBA00009981"/>
    </source>
</evidence>
<comment type="similarity">
    <text evidence="1 2">Belongs to the phD/YefM antitoxin family.</text>
</comment>